<feature type="domain" description="Aminotransferase class V" evidence="8">
    <location>
        <begin position="15"/>
        <end position="209"/>
    </location>
</feature>
<dbReference type="InterPro" id="IPR020578">
    <property type="entry name" value="Aminotrans_V_PyrdxlP_BS"/>
</dbReference>
<dbReference type="PROSITE" id="PS00595">
    <property type="entry name" value="AA_TRANSFER_CLASS_5"/>
    <property type="match status" value="1"/>
</dbReference>
<comment type="similarity">
    <text evidence="2">Belongs to the class-V pyridoxal-phosphate-dependent aminotransferase family. NifS/IscS subfamily.</text>
</comment>
<dbReference type="SUPFAM" id="SSF53383">
    <property type="entry name" value="PLP-dependent transferases"/>
    <property type="match status" value="1"/>
</dbReference>
<dbReference type="GeneID" id="24917891"/>
<proteinExistence type="inferred from homology"/>
<keyword evidence="4" id="KW-0663">Pyridoxal phosphate</keyword>
<dbReference type="InterPro" id="IPR000192">
    <property type="entry name" value="Aminotrans_V_dom"/>
</dbReference>
<evidence type="ECO:0000256" key="6">
    <source>
        <dbReference type="ARBA" id="ARBA00023014"/>
    </source>
</evidence>
<organism evidence="9">
    <name type="scientific">Blastocystis hominis</name>
    <dbReference type="NCBI Taxonomy" id="12968"/>
    <lineage>
        <taxon>Eukaryota</taxon>
        <taxon>Sar</taxon>
        <taxon>Stramenopiles</taxon>
        <taxon>Bigyra</taxon>
        <taxon>Opalozoa</taxon>
        <taxon>Opalinata</taxon>
        <taxon>Blastocystidae</taxon>
        <taxon>Blastocystis</taxon>
    </lineage>
</organism>
<evidence type="ECO:0000313" key="9">
    <source>
        <dbReference type="EMBL" id="CBK20219.2"/>
    </source>
</evidence>
<keyword evidence="5" id="KW-0408">Iron</keyword>
<protein>
    <recommendedName>
        <fullName evidence="8">Aminotransferase class V domain-containing protein</fullName>
    </recommendedName>
</protein>
<evidence type="ECO:0000256" key="2">
    <source>
        <dbReference type="ARBA" id="ARBA00006490"/>
    </source>
</evidence>
<dbReference type="InterPro" id="IPR015424">
    <property type="entry name" value="PyrdxlP-dep_Trfase"/>
</dbReference>
<keyword evidence="3" id="KW-0479">Metal-binding</keyword>
<accession>D8LWN0</accession>
<dbReference type="Pfam" id="PF00266">
    <property type="entry name" value="Aminotran_5"/>
    <property type="match status" value="1"/>
</dbReference>
<sequence>MRSRARFCFCREERSESINQALIGGVRALNDSRRTIIASCFEHPAVNETLAFLEKEYGFKIEYLRVNKYGFVDVDQLDLLLTPDVAMVTCMLANNEIGSIQPIASLVERVRSFESSAQGNGPILFHCDASQAGGKMKIDTKKLGVDYMTMAGHKIYATKGVGILYIRKNSITPAKIIHGANQEGNRRAGTENVILCVGMGKAAELIVETEKTREG</sequence>
<dbReference type="PANTHER" id="PTHR11601:SF34">
    <property type="entry name" value="CYSTEINE DESULFURASE"/>
    <property type="match status" value="1"/>
</dbReference>
<dbReference type="Gene3D" id="1.10.260.50">
    <property type="match status" value="1"/>
</dbReference>
<evidence type="ECO:0000256" key="7">
    <source>
        <dbReference type="RuleBase" id="RU004504"/>
    </source>
</evidence>
<evidence type="ECO:0000256" key="5">
    <source>
        <dbReference type="ARBA" id="ARBA00023004"/>
    </source>
</evidence>
<gene>
    <name evidence="9" type="ORF">GSBLH_T00000586001</name>
</gene>
<dbReference type="Proteomes" id="UP000008312">
    <property type="component" value="Unassembled WGS sequence"/>
</dbReference>
<dbReference type="GO" id="GO:0051536">
    <property type="term" value="F:iron-sulfur cluster binding"/>
    <property type="evidence" value="ECO:0007669"/>
    <property type="project" value="UniProtKB-KW"/>
</dbReference>
<dbReference type="AlphaFoldDB" id="D8LWN0"/>
<dbReference type="InterPro" id="IPR015421">
    <property type="entry name" value="PyrdxlP-dep_Trfase_major"/>
</dbReference>
<dbReference type="EMBL" id="FN668638">
    <property type="protein sequence ID" value="CBK20219.2"/>
    <property type="molecule type" value="Genomic_DNA"/>
</dbReference>
<dbReference type="RefSeq" id="XP_012894267.1">
    <property type="nucleotide sequence ID" value="XM_013038813.1"/>
</dbReference>
<dbReference type="GO" id="GO:0046872">
    <property type="term" value="F:metal ion binding"/>
    <property type="evidence" value="ECO:0007669"/>
    <property type="project" value="UniProtKB-KW"/>
</dbReference>
<dbReference type="OrthoDB" id="10250117at2759"/>
<evidence type="ECO:0000259" key="8">
    <source>
        <dbReference type="Pfam" id="PF00266"/>
    </source>
</evidence>
<evidence type="ECO:0000256" key="3">
    <source>
        <dbReference type="ARBA" id="ARBA00022723"/>
    </source>
</evidence>
<keyword evidence="6" id="KW-0411">Iron-sulfur</keyword>
<reference evidence="9" key="1">
    <citation type="submission" date="2010-02" db="EMBL/GenBank/DDBJ databases">
        <title>Sequencing and annotation of the Blastocystis hominis genome.</title>
        <authorList>
            <person name="Wincker P."/>
        </authorList>
    </citation>
    <scope>NUCLEOTIDE SEQUENCE</scope>
    <source>
        <strain evidence="9">Singapore isolate B</strain>
    </source>
</reference>
<evidence type="ECO:0000256" key="1">
    <source>
        <dbReference type="ARBA" id="ARBA00001933"/>
    </source>
</evidence>
<dbReference type="Gene3D" id="3.40.640.10">
    <property type="entry name" value="Type I PLP-dependent aspartate aminotransferase-like (Major domain)"/>
    <property type="match status" value="1"/>
</dbReference>
<name>D8LWN0_BLAHO</name>
<dbReference type="InParanoid" id="D8LWN0"/>
<comment type="cofactor">
    <cofactor evidence="1 7">
        <name>pyridoxal 5'-phosphate</name>
        <dbReference type="ChEBI" id="CHEBI:597326"/>
    </cofactor>
</comment>
<keyword evidence="10" id="KW-1185">Reference proteome</keyword>
<evidence type="ECO:0000313" key="10">
    <source>
        <dbReference type="Proteomes" id="UP000008312"/>
    </source>
</evidence>
<evidence type="ECO:0000256" key="4">
    <source>
        <dbReference type="ARBA" id="ARBA00022898"/>
    </source>
</evidence>
<dbReference type="PANTHER" id="PTHR11601">
    <property type="entry name" value="CYSTEINE DESULFURYLASE FAMILY MEMBER"/>
    <property type="match status" value="1"/>
</dbReference>